<keyword evidence="8" id="KW-1185">Reference proteome</keyword>
<keyword evidence="4 6" id="KW-0378">Hydrolase</keyword>
<comment type="caution">
    <text evidence="7">The sequence shown here is derived from an EMBL/GenBank/DDBJ whole genome shotgun (WGS) entry which is preliminary data.</text>
</comment>
<dbReference type="Proteomes" id="UP001275315">
    <property type="component" value="Unassembled WGS sequence"/>
</dbReference>
<dbReference type="InterPro" id="IPR037004">
    <property type="entry name" value="Exonuc_VII_ssu_sf"/>
</dbReference>
<dbReference type="NCBIfam" id="TIGR01280">
    <property type="entry name" value="xseB"/>
    <property type="match status" value="1"/>
</dbReference>
<keyword evidence="2 6" id="KW-0963">Cytoplasm</keyword>
<evidence type="ECO:0000256" key="4">
    <source>
        <dbReference type="ARBA" id="ARBA00022801"/>
    </source>
</evidence>
<evidence type="ECO:0000313" key="7">
    <source>
        <dbReference type="EMBL" id="MDY0408397.1"/>
    </source>
</evidence>
<organism evidence="7 8">
    <name type="scientific">Paracerasibacillus soli</name>
    <dbReference type="NCBI Taxonomy" id="480284"/>
    <lineage>
        <taxon>Bacteria</taxon>
        <taxon>Bacillati</taxon>
        <taxon>Bacillota</taxon>
        <taxon>Bacilli</taxon>
        <taxon>Bacillales</taxon>
        <taxon>Bacillaceae</taxon>
        <taxon>Paracerasibacillus</taxon>
    </lineage>
</organism>
<dbReference type="Gene3D" id="1.10.287.1040">
    <property type="entry name" value="Exonuclease VII, small subunit"/>
    <property type="match status" value="1"/>
</dbReference>
<evidence type="ECO:0000256" key="2">
    <source>
        <dbReference type="ARBA" id="ARBA00022490"/>
    </source>
</evidence>
<keyword evidence="5 6" id="KW-0269">Exonuclease</keyword>
<reference evidence="7 8" key="1">
    <citation type="submission" date="2023-10" db="EMBL/GenBank/DDBJ databases">
        <title>Virgibacillus soli CC-YMP-6 genome.</title>
        <authorList>
            <person name="Miliotis G."/>
            <person name="Sengupta P."/>
            <person name="Hameed A."/>
            <person name="Chuvochina M."/>
            <person name="Mcdonagh F."/>
            <person name="Simpson A.C."/>
            <person name="Singh N.K."/>
            <person name="Rekha P.D."/>
            <person name="Raman K."/>
            <person name="Hugenholtz P."/>
            <person name="Venkateswaran K."/>
        </authorList>
    </citation>
    <scope>NUCLEOTIDE SEQUENCE [LARGE SCALE GENOMIC DNA]</scope>
    <source>
        <strain evidence="7 8">CC-YMP-6</strain>
    </source>
</reference>
<comment type="similarity">
    <text evidence="1 6">Belongs to the XseB family.</text>
</comment>
<sequence>MSKSEVSFEEALEQLEVIVNKLEEGNVPIEKAIDYYQEGMKLSKLCSDKLQSVQEKMVQIVNEQGEVESFDLREEE</sequence>
<dbReference type="EMBL" id="JAWDIQ010000001">
    <property type="protein sequence ID" value="MDY0408397.1"/>
    <property type="molecule type" value="Genomic_DNA"/>
</dbReference>
<protein>
    <recommendedName>
        <fullName evidence="6">Exodeoxyribonuclease 7 small subunit</fullName>
        <ecNumber evidence="6">3.1.11.6</ecNumber>
    </recommendedName>
    <alternativeName>
        <fullName evidence="6">Exodeoxyribonuclease VII small subunit</fullName>
        <shortName evidence="6">Exonuclease VII small subunit</shortName>
    </alternativeName>
</protein>
<gene>
    <name evidence="6 7" type="primary">xseB</name>
    <name evidence="7" type="ORF">RWD45_07280</name>
</gene>
<comment type="function">
    <text evidence="6">Bidirectionally degrades single-stranded DNA into large acid-insoluble oligonucleotides, which are then degraded further into small acid-soluble oligonucleotides.</text>
</comment>
<dbReference type="GO" id="GO:0008855">
    <property type="term" value="F:exodeoxyribonuclease VII activity"/>
    <property type="evidence" value="ECO:0007669"/>
    <property type="project" value="UniProtKB-EC"/>
</dbReference>
<evidence type="ECO:0000256" key="5">
    <source>
        <dbReference type="ARBA" id="ARBA00022839"/>
    </source>
</evidence>
<dbReference type="RefSeq" id="WP_320379134.1">
    <property type="nucleotide sequence ID" value="NZ_JAWDIQ010000001.1"/>
</dbReference>
<keyword evidence="3 6" id="KW-0540">Nuclease</keyword>
<proteinExistence type="inferred from homology"/>
<dbReference type="InterPro" id="IPR003761">
    <property type="entry name" value="Exonuc_VII_S"/>
</dbReference>
<dbReference type="PANTHER" id="PTHR34137">
    <property type="entry name" value="EXODEOXYRIBONUCLEASE 7 SMALL SUBUNIT"/>
    <property type="match status" value="1"/>
</dbReference>
<dbReference type="HAMAP" id="MF_00337">
    <property type="entry name" value="Exonuc_7_S"/>
    <property type="match status" value="1"/>
</dbReference>
<evidence type="ECO:0000256" key="6">
    <source>
        <dbReference type="HAMAP-Rule" id="MF_00337"/>
    </source>
</evidence>
<comment type="subunit">
    <text evidence="6">Heterooligomer composed of large and small subunits.</text>
</comment>
<comment type="subcellular location">
    <subcellularLocation>
        <location evidence="6">Cytoplasm</location>
    </subcellularLocation>
</comment>
<evidence type="ECO:0000313" key="8">
    <source>
        <dbReference type="Proteomes" id="UP001275315"/>
    </source>
</evidence>
<dbReference type="PIRSF" id="PIRSF006488">
    <property type="entry name" value="Exonuc_VII_S"/>
    <property type="match status" value="1"/>
</dbReference>
<dbReference type="PANTHER" id="PTHR34137:SF1">
    <property type="entry name" value="EXODEOXYRIBONUCLEASE 7 SMALL SUBUNIT"/>
    <property type="match status" value="1"/>
</dbReference>
<name>A0ABU5CPV4_9BACI</name>
<dbReference type="Pfam" id="PF02609">
    <property type="entry name" value="Exonuc_VII_S"/>
    <property type="match status" value="1"/>
</dbReference>
<comment type="catalytic activity">
    <reaction evidence="6">
        <text>Exonucleolytic cleavage in either 5'- to 3'- or 3'- to 5'-direction to yield nucleoside 5'-phosphates.</text>
        <dbReference type="EC" id="3.1.11.6"/>
    </reaction>
</comment>
<accession>A0ABU5CPV4</accession>
<evidence type="ECO:0000256" key="1">
    <source>
        <dbReference type="ARBA" id="ARBA00009998"/>
    </source>
</evidence>
<dbReference type="EC" id="3.1.11.6" evidence="6"/>
<evidence type="ECO:0000256" key="3">
    <source>
        <dbReference type="ARBA" id="ARBA00022722"/>
    </source>
</evidence>
<dbReference type="SUPFAM" id="SSF116842">
    <property type="entry name" value="XseB-like"/>
    <property type="match status" value="1"/>
</dbReference>